<evidence type="ECO:0000259" key="6">
    <source>
        <dbReference type="Pfam" id="PF00892"/>
    </source>
</evidence>
<dbReference type="Proteomes" id="UP000192505">
    <property type="component" value="Unassembled WGS sequence"/>
</dbReference>
<dbReference type="GO" id="GO:0016020">
    <property type="term" value="C:membrane"/>
    <property type="evidence" value="ECO:0007669"/>
    <property type="project" value="UniProtKB-SubCell"/>
</dbReference>
<evidence type="ECO:0000256" key="1">
    <source>
        <dbReference type="ARBA" id="ARBA00004141"/>
    </source>
</evidence>
<feature type="transmembrane region" description="Helical" evidence="5">
    <location>
        <begin position="42"/>
        <end position="60"/>
    </location>
</feature>
<dbReference type="PANTHER" id="PTHR32322:SF9">
    <property type="entry name" value="AMINO-ACID METABOLITE EFFLUX PUMP-RELATED"/>
    <property type="match status" value="1"/>
</dbReference>
<feature type="transmembrane region" description="Helical" evidence="5">
    <location>
        <begin position="98"/>
        <end position="118"/>
    </location>
</feature>
<feature type="domain" description="EamA" evidence="6">
    <location>
        <begin position="158"/>
        <end position="290"/>
    </location>
</feature>
<protein>
    <submittedName>
        <fullName evidence="7">EamA family transporter</fullName>
    </submittedName>
</protein>
<reference evidence="7 8" key="1">
    <citation type="submission" date="2017-01" db="EMBL/GenBank/DDBJ databases">
        <title>Novel large sulfur bacteria in the metagenomes of groundwater-fed chemosynthetic microbial mats in the Lake Huron basin.</title>
        <authorList>
            <person name="Sharrar A.M."/>
            <person name="Flood B.E."/>
            <person name="Bailey J.V."/>
            <person name="Jones D.S."/>
            <person name="Biddanda B."/>
            <person name="Ruberg S.A."/>
            <person name="Marcus D.N."/>
            <person name="Dick G.J."/>
        </authorList>
    </citation>
    <scope>NUCLEOTIDE SEQUENCE [LARGE SCALE GENOMIC DNA]</scope>
    <source>
        <strain evidence="7">A7</strain>
    </source>
</reference>
<feature type="transmembrane region" description="Helical" evidence="5">
    <location>
        <begin position="72"/>
        <end position="92"/>
    </location>
</feature>
<name>A0A1W9KWS5_9BURK</name>
<organism evidence="7 8">
    <name type="scientific">Rhodoferax ferrireducens</name>
    <dbReference type="NCBI Taxonomy" id="192843"/>
    <lineage>
        <taxon>Bacteria</taxon>
        <taxon>Pseudomonadati</taxon>
        <taxon>Pseudomonadota</taxon>
        <taxon>Betaproteobacteria</taxon>
        <taxon>Burkholderiales</taxon>
        <taxon>Comamonadaceae</taxon>
        <taxon>Rhodoferax</taxon>
    </lineage>
</organism>
<dbReference type="PANTHER" id="PTHR32322">
    <property type="entry name" value="INNER MEMBRANE TRANSPORTER"/>
    <property type="match status" value="1"/>
</dbReference>
<dbReference type="Pfam" id="PF00892">
    <property type="entry name" value="EamA"/>
    <property type="match status" value="2"/>
</dbReference>
<dbReference type="SUPFAM" id="SSF103481">
    <property type="entry name" value="Multidrug resistance efflux transporter EmrE"/>
    <property type="match status" value="2"/>
</dbReference>
<evidence type="ECO:0000256" key="4">
    <source>
        <dbReference type="ARBA" id="ARBA00023136"/>
    </source>
</evidence>
<feature type="transmembrane region" description="Helical" evidence="5">
    <location>
        <begin position="219"/>
        <end position="238"/>
    </location>
</feature>
<dbReference type="InterPro" id="IPR000620">
    <property type="entry name" value="EamA_dom"/>
</dbReference>
<evidence type="ECO:0000313" key="8">
    <source>
        <dbReference type="Proteomes" id="UP000192505"/>
    </source>
</evidence>
<dbReference type="InterPro" id="IPR037185">
    <property type="entry name" value="EmrE-like"/>
</dbReference>
<evidence type="ECO:0000313" key="7">
    <source>
        <dbReference type="EMBL" id="OQW89041.1"/>
    </source>
</evidence>
<keyword evidence="3 5" id="KW-1133">Transmembrane helix</keyword>
<feature type="transmembrane region" description="Helical" evidence="5">
    <location>
        <begin position="184"/>
        <end position="207"/>
    </location>
</feature>
<feature type="transmembrane region" description="Helical" evidence="5">
    <location>
        <begin position="275"/>
        <end position="294"/>
    </location>
</feature>
<feature type="transmembrane region" description="Helical" evidence="5">
    <location>
        <begin position="125"/>
        <end position="143"/>
    </location>
</feature>
<sequence>MTALLAKKPWLIEFVLLGAIWGASFLFTRLGAAEFGALPTAGLRVGIAAVFLLPLLLARRQGLALARHWKKIFLLGMLNSGIPFACYAYALLTITTGLSALINATVPLFGALVAWLWLKDRPHGLKILGLLIGFVGVAMLAWGKASFKPDASGLSSGWAVVACLVACLCYGISASYTRRYLSGVPSLVVATGSQIGATLGLALPTLWLWPAQNPSLKAWLALLVVGVVCTGIAYVLFFRLIDKMGAASTLTVTFLIPVFAVIYGVIFLGESVTSWMLICGAVILSGTALSLDLLKRRQPTPLPR</sequence>
<accession>A0A1W9KWS5</accession>
<gene>
    <name evidence="7" type="ORF">BWK72_03435</name>
</gene>
<keyword evidence="4 5" id="KW-0472">Membrane</keyword>
<evidence type="ECO:0000256" key="5">
    <source>
        <dbReference type="SAM" id="Phobius"/>
    </source>
</evidence>
<comment type="subcellular location">
    <subcellularLocation>
        <location evidence="1">Membrane</location>
        <topology evidence="1">Multi-pass membrane protein</topology>
    </subcellularLocation>
</comment>
<dbReference type="AlphaFoldDB" id="A0A1W9KWS5"/>
<feature type="transmembrane region" description="Helical" evidence="5">
    <location>
        <begin position="250"/>
        <end position="269"/>
    </location>
</feature>
<proteinExistence type="predicted"/>
<feature type="transmembrane region" description="Helical" evidence="5">
    <location>
        <begin position="155"/>
        <end position="172"/>
    </location>
</feature>
<feature type="domain" description="EamA" evidence="6">
    <location>
        <begin position="11"/>
        <end position="141"/>
    </location>
</feature>
<dbReference type="EMBL" id="MTEI01000002">
    <property type="protein sequence ID" value="OQW89041.1"/>
    <property type="molecule type" value="Genomic_DNA"/>
</dbReference>
<keyword evidence="2 5" id="KW-0812">Transmembrane</keyword>
<comment type="caution">
    <text evidence="7">The sequence shown here is derived from an EMBL/GenBank/DDBJ whole genome shotgun (WGS) entry which is preliminary data.</text>
</comment>
<evidence type="ECO:0000256" key="3">
    <source>
        <dbReference type="ARBA" id="ARBA00022989"/>
    </source>
</evidence>
<dbReference type="InterPro" id="IPR050638">
    <property type="entry name" value="AA-Vitamin_Transporters"/>
</dbReference>
<evidence type="ECO:0000256" key="2">
    <source>
        <dbReference type="ARBA" id="ARBA00022692"/>
    </source>
</evidence>